<dbReference type="SMART" id="SM01144">
    <property type="entry name" value="DTW"/>
    <property type="match status" value="1"/>
</dbReference>
<evidence type="ECO:0000256" key="3">
    <source>
        <dbReference type="ARBA" id="ARBA00022679"/>
    </source>
</evidence>
<keyword evidence="6" id="KW-0539">Nucleus</keyword>
<evidence type="ECO:0000313" key="14">
    <source>
        <dbReference type="WBParaSite" id="Pan_g13853.t1"/>
    </source>
</evidence>
<dbReference type="WBParaSite" id="Pan_g13853.t1">
    <property type="protein sequence ID" value="Pan_g13853.t1"/>
    <property type="gene ID" value="Pan_g13853"/>
</dbReference>
<proteinExistence type="inferred from homology"/>
<dbReference type="AlphaFoldDB" id="A0A7E4UX11"/>
<comment type="subcellular location">
    <subcellularLocation>
        <location evidence="1">Nucleus</location>
    </subcellularLocation>
</comment>
<feature type="domain" description="DTW" evidence="12">
    <location>
        <begin position="24"/>
        <end position="216"/>
    </location>
</feature>
<dbReference type="GO" id="GO:0005634">
    <property type="term" value="C:nucleus"/>
    <property type="evidence" value="ECO:0007669"/>
    <property type="project" value="UniProtKB-SubCell"/>
</dbReference>
<sequence length="219" mass="24307">MPLASFDGLEGLSKVHCPKCHAKRMYFCYDCLVYMPGVSEVVPSVTLPVAIDVVKNPVEKNSKSTAVHAVLLANPDGAPASIHASDGPLPNFTDAKLYPNTVLVFPDPKATTVADYVAAHGPVQRFVFLDSTWFTVKSIRQRPELNTLPTVMLRSYETEYWRPQKGMGPEFLATIEAIHHAIKENSEAVGDADKLDIDNLLYWFYFFKKMVGNETKSVA</sequence>
<dbReference type="Proteomes" id="UP000492821">
    <property type="component" value="Unassembled WGS sequence"/>
</dbReference>
<comment type="catalytic activity">
    <reaction evidence="11">
        <text>a uridine in tRNA + S-adenosyl-L-methionine = a 3-[(3S)-3-amino-3-carboxypropyl]uridine in tRNA + S-methyl-5'-thioadenosine + H(+)</text>
        <dbReference type="Rhea" id="RHEA:62432"/>
        <dbReference type="Rhea" id="RHEA-COMP:13339"/>
        <dbReference type="Rhea" id="RHEA-COMP:16092"/>
        <dbReference type="ChEBI" id="CHEBI:15378"/>
        <dbReference type="ChEBI" id="CHEBI:17509"/>
        <dbReference type="ChEBI" id="CHEBI:59789"/>
        <dbReference type="ChEBI" id="CHEBI:65315"/>
        <dbReference type="ChEBI" id="CHEBI:82930"/>
        <dbReference type="EC" id="2.5.1.25"/>
    </reaction>
</comment>
<keyword evidence="4" id="KW-0949">S-adenosyl-L-methionine</keyword>
<evidence type="ECO:0000256" key="2">
    <source>
        <dbReference type="ARBA" id="ARBA00012386"/>
    </source>
</evidence>
<comment type="function">
    <text evidence="7">Catalyzes the formation of 3-(3-amino-3-carboxypropyl)uridine (acp3U) at position 20 in the D-loop of several cytoplasmic tRNAs (acp3U(20)).</text>
</comment>
<keyword evidence="5" id="KW-0819">tRNA processing</keyword>
<evidence type="ECO:0000256" key="7">
    <source>
        <dbReference type="ARBA" id="ARBA00037050"/>
    </source>
</evidence>
<evidence type="ECO:0000256" key="8">
    <source>
        <dbReference type="ARBA" id="ARBA00038290"/>
    </source>
</evidence>
<evidence type="ECO:0000256" key="1">
    <source>
        <dbReference type="ARBA" id="ARBA00004123"/>
    </source>
</evidence>
<evidence type="ECO:0000256" key="11">
    <source>
        <dbReference type="ARBA" id="ARBA00048718"/>
    </source>
</evidence>
<organism evidence="13 14">
    <name type="scientific">Panagrellus redivivus</name>
    <name type="common">Microworm</name>
    <dbReference type="NCBI Taxonomy" id="6233"/>
    <lineage>
        <taxon>Eukaryota</taxon>
        <taxon>Metazoa</taxon>
        <taxon>Ecdysozoa</taxon>
        <taxon>Nematoda</taxon>
        <taxon>Chromadorea</taxon>
        <taxon>Rhabditida</taxon>
        <taxon>Tylenchina</taxon>
        <taxon>Panagrolaimomorpha</taxon>
        <taxon>Panagrolaimoidea</taxon>
        <taxon>Panagrolaimidae</taxon>
        <taxon>Panagrellus</taxon>
    </lineage>
</organism>
<dbReference type="InterPro" id="IPR051521">
    <property type="entry name" value="tRNA_Mod/Golgi_Maint"/>
</dbReference>
<evidence type="ECO:0000256" key="10">
    <source>
        <dbReference type="ARBA" id="ARBA00042508"/>
    </source>
</evidence>
<dbReference type="EC" id="2.5.1.25" evidence="2"/>
<reference evidence="14" key="2">
    <citation type="submission" date="2020-10" db="UniProtKB">
        <authorList>
            <consortium name="WormBaseParasite"/>
        </authorList>
    </citation>
    <scope>IDENTIFICATION</scope>
</reference>
<dbReference type="InterPro" id="IPR005636">
    <property type="entry name" value="DTW"/>
</dbReference>
<dbReference type="PANTHER" id="PTHR15627:SF8">
    <property type="entry name" value="TRNA-URIDINE AMINOCARBOXYPROPYLTRANSFERASE 1"/>
    <property type="match status" value="1"/>
</dbReference>
<name>A0A7E4UX11_PANRE</name>
<evidence type="ECO:0000256" key="5">
    <source>
        <dbReference type="ARBA" id="ARBA00022694"/>
    </source>
</evidence>
<protein>
    <recommendedName>
        <fullName evidence="9">tRNA-uridine aminocarboxypropyltransferase 1</fullName>
        <ecNumber evidence="2">2.5.1.25</ecNumber>
    </recommendedName>
    <alternativeName>
        <fullName evidence="10">DTW domain-containing protein 1</fullName>
    </alternativeName>
</protein>
<evidence type="ECO:0000256" key="6">
    <source>
        <dbReference type="ARBA" id="ARBA00023242"/>
    </source>
</evidence>
<evidence type="ECO:0000256" key="9">
    <source>
        <dbReference type="ARBA" id="ARBA00039242"/>
    </source>
</evidence>
<accession>A0A7E4UX11</accession>
<evidence type="ECO:0000256" key="4">
    <source>
        <dbReference type="ARBA" id="ARBA00022691"/>
    </source>
</evidence>
<evidence type="ECO:0000259" key="12">
    <source>
        <dbReference type="SMART" id="SM01144"/>
    </source>
</evidence>
<reference evidence="13" key="1">
    <citation type="journal article" date="2013" name="Genetics">
        <title>The draft genome and transcriptome of Panagrellus redivivus are shaped by the harsh demands of a free-living lifestyle.</title>
        <authorList>
            <person name="Srinivasan J."/>
            <person name="Dillman A.R."/>
            <person name="Macchietto M.G."/>
            <person name="Heikkinen L."/>
            <person name="Lakso M."/>
            <person name="Fracchia K.M."/>
            <person name="Antoshechkin I."/>
            <person name="Mortazavi A."/>
            <person name="Wong G."/>
            <person name="Sternberg P.W."/>
        </authorList>
    </citation>
    <scope>NUCLEOTIDE SEQUENCE [LARGE SCALE GENOMIC DNA]</scope>
    <source>
        <strain evidence="13">MT8872</strain>
    </source>
</reference>
<dbReference type="PANTHER" id="PTHR15627">
    <property type="entry name" value="NATURAL KILLER CELL-SPECIFIC ANTIGEN KLIP1"/>
    <property type="match status" value="1"/>
</dbReference>
<comment type="similarity">
    <text evidence="8">Belongs to the TDD superfamily. DTWD1 family.</text>
</comment>
<keyword evidence="3" id="KW-0808">Transferase</keyword>
<evidence type="ECO:0000313" key="13">
    <source>
        <dbReference type="Proteomes" id="UP000492821"/>
    </source>
</evidence>
<dbReference type="Pfam" id="PF03942">
    <property type="entry name" value="DTW"/>
    <property type="match status" value="1"/>
</dbReference>
<dbReference type="GO" id="GO:0006400">
    <property type="term" value="P:tRNA modification"/>
    <property type="evidence" value="ECO:0007669"/>
    <property type="project" value="TreeGrafter"/>
</dbReference>
<keyword evidence="13" id="KW-1185">Reference proteome</keyword>
<dbReference type="GO" id="GO:0016432">
    <property type="term" value="F:tRNA-uridine aminocarboxypropyltransferase activity"/>
    <property type="evidence" value="ECO:0007669"/>
    <property type="project" value="UniProtKB-EC"/>
</dbReference>